<dbReference type="EnsemblPlants" id="QL09p007025:mrna">
    <property type="protein sequence ID" value="QL09p007025:mrna"/>
    <property type="gene ID" value="QL09p007025"/>
</dbReference>
<dbReference type="Proteomes" id="UP000594261">
    <property type="component" value="Chromosome 9"/>
</dbReference>
<evidence type="ECO:0000313" key="6">
    <source>
        <dbReference type="Proteomes" id="UP000594261"/>
    </source>
</evidence>
<accession>A0A7N2MH27</accession>
<organism evidence="5 6">
    <name type="scientific">Quercus lobata</name>
    <name type="common">Valley oak</name>
    <dbReference type="NCBI Taxonomy" id="97700"/>
    <lineage>
        <taxon>Eukaryota</taxon>
        <taxon>Viridiplantae</taxon>
        <taxon>Streptophyta</taxon>
        <taxon>Embryophyta</taxon>
        <taxon>Tracheophyta</taxon>
        <taxon>Spermatophyta</taxon>
        <taxon>Magnoliopsida</taxon>
        <taxon>eudicotyledons</taxon>
        <taxon>Gunneridae</taxon>
        <taxon>Pentapetalae</taxon>
        <taxon>rosids</taxon>
        <taxon>fabids</taxon>
        <taxon>Fagales</taxon>
        <taxon>Fagaceae</taxon>
        <taxon>Quercus</taxon>
    </lineage>
</organism>
<dbReference type="PANTHER" id="PTHR11017:SF527">
    <property type="entry name" value="TMV RESISTANCE PROTEIN N-LIKE"/>
    <property type="match status" value="1"/>
</dbReference>
<dbReference type="EMBL" id="LRBV02000009">
    <property type="status" value="NOT_ANNOTATED_CDS"/>
    <property type="molecule type" value="Genomic_DNA"/>
</dbReference>
<dbReference type="GO" id="GO:0043531">
    <property type="term" value="F:ADP binding"/>
    <property type="evidence" value="ECO:0007669"/>
    <property type="project" value="InterPro"/>
</dbReference>
<dbReference type="InterPro" id="IPR027417">
    <property type="entry name" value="P-loop_NTPase"/>
</dbReference>
<dbReference type="SUPFAM" id="SSF52540">
    <property type="entry name" value="P-loop containing nucleoside triphosphate hydrolases"/>
    <property type="match status" value="1"/>
</dbReference>
<keyword evidence="2" id="KW-0677">Repeat</keyword>
<proteinExistence type="predicted"/>
<feature type="domain" description="Disease resistance protein Roq1-like winged-helix" evidence="4">
    <location>
        <begin position="90"/>
        <end position="140"/>
    </location>
</feature>
<keyword evidence="6" id="KW-1185">Reference proteome</keyword>
<dbReference type="InParanoid" id="A0A7N2MH27"/>
<dbReference type="PRINTS" id="PR00364">
    <property type="entry name" value="DISEASERSIST"/>
</dbReference>
<evidence type="ECO:0000313" key="5">
    <source>
        <dbReference type="EnsemblPlants" id="QL09p007025:mrna"/>
    </source>
</evidence>
<dbReference type="OMA" id="FDEDIVH"/>
<dbReference type="GO" id="GO:0006952">
    <property type="term" value="P:defense response"/>
    <property type="evidence" value="ECO:0007669"/>
    <property type="project" value="InterPro"/>
</dbReference>
<dbReference type="InterPro" id="IPR058192">
    <property type="entry name" value="WHD_ROQ1-like"/>
</dbReference>
<reference evidence="5" key="2">
    <citation type="submission" date="2021-01" db="UniProtKB">
        <authorList>
            <consortium name="EnsemblPlants"/>
        </authorList>
    </citation>
    <scope>IDENTIFICATION</scope>
</reference>
<protein>
    <submittedName>
        <fullName evidence="5">Uncharacterized protein</fullName>
    </submittedName>
</protein>
<evidence type="ECO:0000259" key="4">
    <source>
        <dbReference type="Pfam" id="PF23282"/>
    </source>
</evidence>
<dbReference type="Pfam" id="PF00931">
    <property type="entry name" value="NB-ARC"/>
    <property type="match status" value="1"/>
</dbReference>
<dbReference type="Gramene" id="QL09p007025:mrna">
    <property type="protein sequence ID" value="QL09p007025:mrna"/>
    <property type="gene ID" value="QL09p007025"/>
</dbReference>
<evidence type="ECO:0000256" key="2">
    <source>
        <dbReference type="ARBA" id="ARBA00022737"/>
    </source>
</evidence>
<dbReference type="Pfam" id="PF23282">
    <property type="entry name" value="WHD_ROQ1"/>
    <property type="match status" value="1"/>
</dbReference>
<dbReference type="AlphaFoldDB" id="A0A7N2MH27"/>
<sequence length="295" mass="34384">MKKLSSKSSSITKKIIGIESTLVELIPSYLSLENDIRMIGIYGMGGLGKTTLARVVYDKFRSEFEGSNFIANVREDSKSHSLPRHWNKNEVIHILENCGFNARIGISVLVEKSLLSVDDNEHLGMHDLLQEMGEKIVRFESKGKLEKQSRMWLNDDLLHVLKDNMATKAIEAIVVHYKRNDFKFEEFLEVLSKMSNVRLIIVHYERNDFKFEEFVEVLSKMSNVRLMIINRIYNVCFPNDRSHLDVPNKLRHLSWRLCPSKCLSSNSQPMELVHLELQYSRLKYLWQGVMVILFF</sequence>
<evidence type="ECO:0000259" key="3">
    <source>
        <dbReference type="Pfam" id="PF00931"/>
    </source>
</evidence>
<reference evidence="5 6" key="1">
    <citation type="journal article" date="2016" name="G3 (Bethesda)">
        <title>First Draft Assembly and Annotation of the Genome of a California Endemic Oak Quercus lobata Nee (Fagaceae).</title>
        <authorList>
            <person name="Sork V.L."/>
            <person name="Fitz-Gibbon S.T."/>
            <person name="Puiu D."/>
            <person name="Crepeau M."/>
            <person name="Gugger P.F."/>
            <person name="Sherman R."/>
            <person name="Stevens K."/>
            <person name="Langley C.H."/>
            <person name="Pellegrini M."/>
            <person name="Salzberg S.L."/>
        </authorList>
    </citation>
    <scope>NUCLEOTIDE SEQUENCE [LARGE SCALE GENOMIC DNA]</scope>
    <source>
        <strain evidence="5 6">cv. SW786</strain>
    </source>
</reference>
<name>A0A7N2MH27_QUELO</name>
<feature type="domain" description="NB-ARC" evidence="3">
    <location>
        <begin position="22"/>
        <end position="72"/>
    </location>
</feature>
<dbReference type="Gene3D" id="3.40.50.300">
    <property type="entry name" value="P-loop containing nucleotide triphosphate hydrolases"/>
    <property type="match status" value="1"/>
</dbReference>
<dbReference type="InterPro" id="IPR002182">
    <property type="entry name" value="NB-ARC"/>
</dbReference>
<dbReference type="InterPro" id="IPR044974">
    <property type="entry name" value="Disease_R_plants"/>
</dbReference>
<dbReference type="PANTHER" id="PTHR11017">
    <property type="entry name" value="LEUCINE-RICH REPEAT-CONTAINING PROTEIN"/>
    <property type="match status" value="1"/>
</dbReference>
<keyword evidence="1" id="KW-0433">Leucine-rich repeat</keyword>
<evidence type="ECO:0000256" key="1">
    <source>
        <dbReference type="ARBA" id="ARBA00022614"/>
    </source>
</evidence>